<comment type="caution">
    <text evidence="2">The sequence shown here is derived from an EMBL/GenBank/DDBJ whole genome shotgun (WGS) entry which is preliminary data.</text>
</comment>
<dbReference type="EMBL" id="QLST01000009">
    <property type="protein sequence ID" value="RBA28215.1"/>
    <property type="molecule type" value="Genomic_DNA"/>
</dbReference>
<evidence type="ECO:0008006" key="4">
    <source>
        <dbReference type="Google" id="ProtNLM"/>
    </source>
</evidence>
<dbReference type="Proteomes" id="UP000253319">
    <property type="component" value="Unassembled WGS sequence"/>
</dbReference>
<reference evidence="2 3" key="1">
    <citation type="submission" date="2018-06" db="EMBL/GenBank/DDBJ databases">
        <title>Flavobacterium tibetense sp. nov., isolated from a wetland YonghuCo on Tibetan Plateau.</title>
        <authorList>
            <person name="Xing P."/>
            <person name="Phurbu D."/>
            <person name="Lu H."/>
        </authorList>
    </citation>
    <scope>NUCLEOTIDE SEQUENCE [LARGE SCALE GENOMIC DNA]</scope>
    <source>
        <strain evidence="2 3">YH5</strain>
    </source>
</reference>
<proteinExistence type="predicted"/>
<keyword evidence="1" id="KW-0472">Membrane</keyword>
<evidence type="ECO:0000313" key="2">
    <source>
        <dbReference type="EMBL" id="RBA28215.1"/>
    </source>
</evidence>
<dbReference type="AlphaFoldDB" id="A0A365P124"/>
<keyword evidence="3" id="KW-1185">Reference proteome</keyword>
<organism evidence="2 3">
    <name type="scientific">Flavobacterium tibetense</name>
    <dbReference type="NCBI Taxonomy" id="2233533"/>
    <lineage>
        <taxon>Bacteria</taxon>
        <taxon>Pseudomonadati</taxon>
        <taxon>Bacteroidota</taxon>
        <taxon>Flavobacteriia</taxon>
        <taxon>Flavobacteriales</taxon>
        <taxon>Flavobacteriaceae</taxon>
        <taxon>Flavobacterium</taxon>
    </lineage>
</organism>
<name>A0A365P124_9FLAO</name>
<evidence type="ECO:0000256" key="1">
    <source>
        <dbReference type="SAM" id="Phobius"/>
    </source>
</evidence>
<feature type="transmembrane region" description="Helical" evidence="1">
    <location>
        <begin position="37"/>
        <end position="54"/>
    </location>
</feature>
<keyword evidence="1" id="KW-1133">Transmembrane helix</keyword>
<gene>
    <name evidence="2" type="ORF">DPN68_08680</name>
</gene>
<keyword evidence="1" id="KW-0812">Transmembrane</keyword>
<sequence>MEHINYVTFPKNNITQLVSFQLYLNIIKTLNMQTNKILGIILVIASLTLGYFGINKVSDSSAEVKVLGIEIDASNKSEKQEGFIYLGLAILLFAGGIKMLTKKGTE</sequence>
<accession>A0A365P124</accession>
<evidence type="ECO:0000313" key="3">
    <source>
        <dbReference type="Proteomes" id="UP000253319"/>
    </source>
</evidence>
<feature type="transmembrane region" description="Helical" evidence="1">
    <location>
        <begin position="82"/>
        <end position="101"/>
    </location>
</feature>
<protein>
    <recommendedName>
        <fullName evidence="4">DUF3185 domain-containing protein</fullName>
    </recommendedName>
</protein>